<feature type="transmembrane region" description="Helical" evidence="1">
    <location>
        <begin position="260"/>
        <end position="285"/>
    </location>
</feature>
<proteinExistence type="predicted"/>
<dbReference type="STRING" id="942150.IV64_GL002642"/>
<accession>A0A0R2MB01</accession>
<feature type="transmembrane region" description="Helical" evidence="1">
    <location>
        <begin position="297"/>
        <end position="317"/>
    </location>
</feature>
<gene>
    <name evidence="2" type="ORF">IV64_GL002642</name>
</gene>
<feature type="transmembrane region" description="Helical" evidence="1">
    <location>
        <begin position="217"/>
        <end position="239"/>
    </location>
</feature>
<feature type="transmembrane region" description="Helical" evidence="1">
    <location>
        <begin position="55"/>
        <end position="75"/>
    </location>
</feature>
<reference evidence="2 3" key="1">
    <citation type="journal article" date="2015" name="Genome Announc.">
        <title>Expanding the biotechnology potential of lactobacilli through comparative genomics of 213 strains and associated genera.</title>
        <authorList>
            <person name="Sun Z."/>
            <person name="Harris H.M."/>
            <person name="McCann A."/>
            <person name="Guo C."/>
            <person name="Argimon S."/>
            <person name="Zhang W."/>
            <person name="Yang X."/>
            <person name="Jeffery I.B."/>
            <person name="Cooney J.C."/>
            <person name="Kagawa T.F."/>
            <person name="Liu W."/>
            <person name="Song Y."/>
            <person name="Salvetti E."/>
            <person name="Wrobel A."/>
            <person name="Rasinkangas P."/>
            <person name="Parkhill J."/>
            <person name="Rea M.C."/>
            <person name="O'Sullivan O."/>
            <person name="Ritari J."/>
            <person name="Douillard F.P."/>
            <person name="Paul Ross R."/>
            <person name="Yang R."/>
            <person name="Briner A.E."/>
            <person name="Felis G.E."/>
            <person name="de Vos W.M."/>
            <person name="Barrangou R."/>
            <person name="Klaenhammer T.R."/>
            <person name="Caufield P.W."/>
            <person name="Cui Y."/>
            <person name="Zhang H."/>
            <person name="O'Toole P.W."/>
        </authorList>
    </citation>
    <scope>NUCLEOTIDE SEQUENCE [LARGE SCALE GENOMIC DNA]</scope>
    <source>
        <strain evidence="2 3">LMG 26013</strain>
    </source>
</reference>
<keyword evidence="1" id="KW-0472">Membrane</keyword>
<feature type="transmembrane region" description="Helical" evidence="1">
    <location>
        <begin position="103"/>
        <end position="127"/>
    </location>
</feature>
<evidence type="ECO:0000313" key="2">
    <source>
        <dbReference type="EMBL" id="KRO10948.1"/>
    </source>
</evidence>
<dbReference type="PATRIC" id="fig|942150.3.peg.2753"/>
<organism evidence="2 3">
    <name type="scientific">Lactiplantibacillus xiangfangensis</name>
    <dbReference type="NCBI Taxonomy" id="942150"/>
    <lineage>
        <taxon>Bacteria</taxon>
        <taxon>Bacillati</taxon>
        <taxon>Bacillota</taxon>
        <taxon>Bacilli</taxon>
        <taxon>Lactobacillales</taxon>
        <taxon>Lactobacillaceae</taxon>
        <taxon>Lactiplantibacillus</taxon>
    </lineage>
</organism>
<keyword evidence="3" id="KW-1185">Reference proteome</keyword>
<protein>
    <recommendedName>
        <fullName evidence="4">Acetoin ABC transporter permease</fullName>
    </recommendedName>
</protein>
<sequence length="333" mass="38277">MSNQKLRRLLWRHYRIWLLTAVIVLIAAGLKEGMSVVNQPNIYVHPGAFTLEEGGVLRMLIAVVVYFVLGLTMFLHDNWTNFNHYLFALPVVRRRIYRQKIGLMVVAVTIGYILMQGIYFVAIQSVLAKRHAYFMWGNSWRIELSRLILLLVLMMIGTTFGLWVGHIFASVFAGIVFSLSMIFAYNGMINLLSGISGMQYRQLDILNRLDSGSWLELGVAIIAGVVFGGFLYWLNAWGFDHLSLEDSREFFRFPELRSAVLWFSIIYLIIATSCSEFGLEILGIITDNYPEHMPIGTGIVMGLVIGYLTWSLGRWFLYRPDKFRDVWTFKKLS</sequence>
<feature type="transmembrane region" description="Helical" evidence="1">
    <location>
        <begin position="171"/>
        <end position="197"/>
    </location>
</feature>
<evidence type="ECO:0000313" key="3">
    <source>
        <dbReference type="Proteomes" id="UP000051783"/>
    </source>
</evidence>
<dbReference type="Proteomes" id="UP000051783">
    <property type="component" value="Unassembled WGS sequence"/>
</dbReference>
<keyword evidence="1" id="KW-0812">Transmembrane</keyword>
<dbReference type="EMBL" id="JQCL01000057">
    <property type="protein sequence ID" value="KRO10948.1"/>
    <property type="molecule type" value="Genomic_DNA"/>
</dbReference>
<dbReference type="OrthoDB" id="2327270at2"/>
<dbReference type="AlphaFoldDB" id="A0A0R2MB01"/>
<comment type="caution">
    <text evidence="2">The sequence shown here is derived from an EMBL/GenBank/DDBJ whole genome shotgun (WGS) entry which is preliminary data.</text>
</comment>
<feature type="transmembrane region" description="Helical" evidence="1">
    <location>
        <begin position="147"/>
        <end position="164"/>
    </location>
</feature>
<keyword evidence="1" id="KW-1133">Transmembrane helix</keyword>
<name>A0A0R2MB01_9LACO</name>
<dbReference type="RefSeq" id="WP_057706401.1">
    <property type="nucleotide sequence ID" value="NZ_JQCL01000057.1"/>
</dbReference>
<evidence type="ECO:0000256" key="1">
    <source>
        <dbReference type="SAM" id="Phobius"/>
    </source>
</evidence>
<evidence type="ECO:0008006" key="4">
    <source>
        <dbReference type="Google" id="ProtNLM"/>
    </source>
</evidence>